<dbReference type="PROSITE" id="PS50076">
    <property type="entry name" value="DNAJ_2"/>
    <property type="match status" value="1"/>
</dbReference>
<protein>
    <submittedName>
        <fullName evidence="5">Chaperone protein dnaJ</fullName>
    </submittedName>
</protein>
<dbReference type="Gene3D" id="1.25.40.10">
    <property type="entry name" value="Tetratricopeptide repeat domain"/>
    <property type="match status" value="1"/>
</dbReference>
<dbReference type="InterPro" id="IPR019734">
    <property type="entry name" value="TPR_rpt"/>
</dbReference>
<dbReference type="InterPro" id="IPR011990">
    <property type="entry name" value="TPR-like_helical_dom_sf"/>
</dbReference>
<gene>
    <name evidence="5" type="ORF">MNEG_3817</name>
</gene>
<evidence type="ECO:0000313" key="6">
    <source>
        <dbReference type="Proteomes" id="UP000054498"/>
    </source>
</evidence>
<feature type="region of interest" description="Disordered" evidence="2">
    <location>
        <begin position="803"/>
        <end position="837"/>
    </location>
</feature>
<evidence type="ECO:0000313" key="5">
    <source>
        <dbReference type="EMBL" id="KIZ04138.1"/>
    </source>
</evidence>
<feature type="transmembrane region" description="Helical" evidence="3">
    <location>
        <begin position="987"/>
        <end position="1008"/>
    </location>
</feature>
<dbReference type="PRINTS" id="PR00625">
    <property type="entry name" value="JDOMAIN"/>
</dbReference>
<feature type="region of interest" description="Disordered" evidence="2">
    <location>
        <begin position="227"/>
        <end position="251"/>
    </location>
</feature>
<dbReference type="Pfam" id="PF00226">
    <property type="entry name" value="DnaJ"/>
    <property type="match status" value="1"/>
</dbReference>
<name>A0A0D2K0F3_9CHLO</name>
<dbReference type="SMART" id="SM00271">
    <property type="entry name" value="DnaJ"/>
    <property type="match status" value="1"/>
</dbReference>
<feature type="compositionally biased region" description="Low complexity" evidence="2">
    <location>
        <begin position="335"/>
        <end position="387"/>
    </location>
</feature>
<proteinExistence type="predicted"/>
<feature type="compositionally biased region" description="Basic and acidic residues" evidence="2">
    <location>
        <begin position="145"/>
        <end position="164"/>
    </location>
</feature>
<feature type="region of interest" description="Disordered" evidence="2">
    <location>
        <begin position="320"/>
        <end position="482"/>
    </location>
</feature>
<dbReference type="SUPFAM" id="SSF46565">
    <property type="entry name" value="Chaperone J-domain"/>
    <property type="match status" value="1"/>
</dbReference>
<feature type="region of interest" description="Disordered" evidence="2">
    <location>
        <begin position="132"/>
        <end position="202"/>
    </location>
</feature>
<dbReference type="InterPro" id="IPR001623">
    <property type="entry name" value="DnaJ_domain"/>
</dbReference>
<organism evidence="5 6">
    <name type="scientific">Monoraphidium neglectum</name>
    <dbReference type="NCBI Taxonomy" id="145388"/>
    <lineage>
        <taxon>Eukaryota</taxon>
        <taxon>Viridiplantae</taxon>
        <taxon>Chlorophyta</taxon>
        <taxon>core chlorophytes</taxon>
        <taxon>Chlorophyceae</taxon>
        <taxon>CS clade</taxon>
        <taxon>Sphaeropleales</taxon>
        <taxon>Selenastraceae</taxon>
        <taxon>Monoraphidium</taxon>
    </lineage>
</organism>
<feature type="domain" description="J" evidence="4">
    <location>
        <begin position="708"/>
        <end position="776"/>
    </location>
</feature>
<feature type="compositionally biased region" description="Basic and acidic residues" evidence="2">
    <location>
        <begin position="320"/>
        <end position="334"/>
    </location>
</feature>
<feature type="coiled-coil region" evidence="1">
    <location>
        <begin position="11"/>
        <end position="45"/>
    </location>
</feature>
<keyword evidence="3" id="KW-1133">Transmembrane helix</keyword>
<dbReference type="CDD" id="cd06257">
    <property type="entry name" value="DnaJ"/>
    <property type="match status" value="1"/>
</dbReference>
<dbReference type="Proteomes" id="UP000054498">
    <property type="component" value="Unassembled WGS sequence"/>
</dbReference>
<dbReference type="Gene3D" id="1.10.287.110">
    <property type="entry name" value="DnaJ domain"/>
    <property type="match status" value="1"/>
</dbReference>
<dbReference type="PANTHER" id="PTHR45181:SF4">
    <property type="entry name" value="HEAT SHOCK PROTEIN DNAJ WITH TETRATRICOPEPTIDE REPEAT-CONTAINING PROTEIN"/>
    <property type="match status" value="1"/>
</dbReference>
<dbReference type="AlphaFoldDB" id="A0A0D2K0F3"/>
<keyword evidence="6" id="KW-1185">Reference proteome</keyword>
<evidence type="ECO:0000256" key="2">
    <source>
        <dbReference type="SAM" id="MobiDB-lite"/>
    </source>
</evidence>
<evidence type="ECO:0000256" key="3">
    <source>
        <dbReference type="SAM" id="Phobius"/>
    </source>
</evidence>
<dbReference type="KEGG" id="mng:MNEG_3817"/>
<dbReference type="OrthoDB" id="10250354at2759"/>
<feature type="compositionally biased region" description="Low complexity" evidence="2">
    <location>
        <begin position="453"/>
        <end position="482"/>
    </location>
</feature>
<keyword evidence="3" id="KW-0472">Membrane</keyword>
<feature type="transmembrane region" description="Helical" evidence="3">
    <location>
        <begin position="947"/>
        <end position="967"/>
    </location>
</feature>
<accession>A0A0D2K0F3</accession>
<dbReference type="STRING" id="145388.A0A0D2K0F3"/>
<dbReference type="InterPro" id="IPR036869">
    <property type="entry name" value="J_dom_sf"/>
</dbReference>
<dbReference type="PANTHER" id="PTHR45181">
    <property type="entry name" value="HEAT SHOCK PROTEIN DNAJ WITH TETRATRICOPEPTIDE REPEAT-CONTAINING PROTEIN"/>
    <property type="match status" value="1"/>
</dbReference>
<dbReference type="SMART" id="SM00028">
    <property type="entry name" value="TPR"/>
    <property type="match status" value="3"/>
</dbReference>
<feature type="coiled-coil region" evidence="1">
    <location>
        <begin position="492"/>
        <end position="543"/>
    </location>
</feature>
<reference evidence="5 6" key="1">
    <citation type="journal article" date="2013" name="BMC Genomics">
        <title>Reconstruction of the lipid metabolism for the microalga Monoraphidium neglectum from its genome sequence reveals characteristics suitable for biofuel production.</title>
        <authorList>
            <person name="Bogen C."/>
            <person name="Al-Dilaimi A."/>
            <person name="Albersmeier A."/>
            <person name="Wichmann J."/>
            <person name="Grundmann M."/>
            <person name="Rupp O."/>
            <person name="Lauersen K.J."/>
            <person name="Blifernez-Klassen O."/>
            <person name="Kalinowski J."/>
            <person name="Goesmann A."/>
            <person name="Mussgnug J.H."/>
            <person name="Kruse O."/>
        </authorList>
    </citation>
    <scope>NUCLEOTIDE SEQUENCE [LARGE SCALE GENOMIC DNA]</scope>
    <source>
        <strain evidence="5 6">SAG 48.87</strain>
    </source>
</reference>
<dbReference type="RefSeq" id="XP_013903157.1">
    <property type="nucleotide sequence ID" value="XM_014047703.1"/>
</dbReference>
<dbReference type="SUPFAM" id="SSF48452">
    <property type="entry name" value="TPR-like"/>
    <property type="match status" value="1"/>
</dbReference>
<evidence type="ECO:0000259" key="4">
    <source>
        <dbReference type="PROSITE" id="PS50076"/>
    </source>
</evidence>
<feature type="compositionally biased region" description="Acidic residues" evidence="2">
    <location>
        <begin position="165"/>
        <end position="174"/>
    </location>
</feature>
<feature type="transmembrane region" description="Helical" evidence="3">
    <location>
        <begin position="1074"/>
        <end position="1096"/>
    </location>
</feature>
<dbReference type="GeneID" id="25736695"/>
<sequence length="1113" mass="120970">MLGRRASSPRYIQEHRELRTIRSEARRLQQELHLASAREAALAQQLGRSRAEAAELGARLASVQDSSRASKRSAREALAELAEENAKLVAAYEAEKEDRAAWEQRLRALQLELEVSKQEALELRQQVARLTSAAHQQAEREEEEQERRRRDQQREERWQRRGEEKEEEEEDQEGEGDHGSGKEPPQLPAVQQAGGSGRDAERREWVAGVWRYGVWRAARARQHAVHNAIPSRQRQPSADGGDADGGLFGRWDSAGPAATAAEATALSAAAAALHRLRQQVARQAQEQGVSLAPRAVVGASALQHMAERNRALERELMAMRAQRDADRSRAEQHGAEQQAGAAGSQPAPQHQQQRQQEQEQQGQEQGQQQRPVRVEQQQQQAERAQPALRPGEQDAAQQQRPDQVPGDGDPQQEGRGPRADMPLMAQRGDGKGTQQQHSAKDQCGPSDQELNGDAEPIAAPAAAAATTAAPQPDQAHRQASADAAAAAEAVAARQAEEVAARQAEEVAALRRQAAYLAAENARLQRSVAEAAALKARVERLQQAEKLKQLGNRSYQGRQHRAAYRYYTEALQLKVEDATFNAVLYCNRAAALQALGHHLDAVADCCVAAHLDGRYPRVLQRRAEAFGAIGDYGSACADLQRLCELVQAQHAAQQAQHAARAAAGAGAGKEVHADEDGGGGADAAAVREARARMQEAEQKLAARGREGVDHYSVLGLPPSATAADVKASYRRLALKYHPDKATHASHKAAADVIFKLVTAAYSVLSDPQKRSEHDRRRALGVGAFGGLGAAAAAAHAHAHRPFASGAAGGAAGPMSDAGDSSRHSYSTGASGAGSSAASDTSDAAALNALADRGDNNDGSMDDLMDSTRKLDEGIFAMLVLLNKNRGLVDIRWVLLRMLFECLQLFRIVFNTYFTAWSINKEQWAFKAIHWVLIRGLVFPKGYDMYIRVFYALAAIVFVSLILAAWLAIVLKKDDATEAGWTGKLIAFLQFLCFLVYTVCWITILDFVVFRERHNEQQRAACSHTARNSACIGRAWGAALHDQGMEFNCKWAAIGSGASNVVHMYFGNSCLAMPHLAHMVFAVVVFFVFCTACLALSVGDCDLNPLTRNVLATPS</sequence>
<keyword evidence="3" id="KW-0812">Transmembrane</keyword>
<dbReference type="EMBL" id="KK100718">
    <property type="protein sequence ID" value="KIZ04138.1"/>
    <property type="molecule type" value="Genomic_DNA"/>
</dbReference>
<feature type="compositionally biased region" description="Low complexity" evidence="2">
    <location>
        <begin position="825"/>
        <end position="837"/>
    </location>
</feature>
<keyword evidence="1" id="KW-0175">Coiled coil</keyword>
<evidence type="ECO:0000256" key="1">
    <source>
        <dbReference type="SAM" id="Coils"/>
    </source>
</evidence>